<dbReference type="EMBL" id="JAMZIH010005385">
    <property type="protein sequence ID" value="KAJ1675277.1"/>
    <property type="molecule type" value="Genomic_DNA"/>
</dbReference>
<name>A0ACC1HFN8_9FUNG</name>
<evidence type="ECO:0000313" key="1">
    <source>
        <dbReference type="EMBL" id="KAJ1675277.1"/>
    </source>
</evidence>
<proteinExistence type="predicted"/>
<feature type="non-terminal residue" evidence="1">
    <location>
        <position position="82"/>
    </location>
</feature>
<dbReference type="Proteomes" id="UP001145114">
    <property type="component" value="Unassembled WGS sequence"/>
</dbReference>
<comment type="caution">
    <text evidence="1">The sequence shown here is derived from an EMBL/GenBank/DDBJ whole genome shotgun (WGS) entry which is preliminary data.</text>
</comment>
<keyword evidence="2" id="KW-1185">Reference proteome</keyword>
<gene>
    <name evidence="1" type="ORF">EV182_001579</name>
</gene>
<accession>A0ACC1HFN8</accession>
<organism evidence="1 2">
    <name type="scientific">Spiromyces aspiralis</name>
    <dbReference type="NCBI Taxonomy" id="68401"/>
    <lineage>
        <taxon>Eukaryota</taxon>
        <taxon>Fungi</taxon>
        <taxon>Fungi incertae sedis</taxon>
        <taxon>Zoopagomycota</taxon>
        <taxon>Kickxellomycotina</taxon>
        <taxon>Kickxellomycetes</taxon>
        <taxon>Kickxellales</taxon>
        <taxon>Kickxellaceae</taxon>
        <taxon>Spiromyces</taxon>
    </lineage>
</organism>
<feature type="non-terminal residue" evidence="1">
    <location>
        <position position="1"/>
    </location>
</feature>
<evidence type="ECO:0000313" key="2">
    <source>
        <dbReference type="Proteomes" id="UP001145114"/>
    </source>
</evidence>
<sequence>GGGNGAHHHHQQQFGRLALQFQQHQQQSGQLGSATLPADSVNCVNSGFSINMDRLLQRNAVVNHSTVSSNNNNATQPTVAAQ</sequence>
<protein>
    <submittedName>
        <fullName evidence="1">Uncharacterized protein</fullName>
    </submittedName>
</protein>
<reference evidence="1" key="1">
    <citation type="submission" date="2022-06" db="EMBL/GenBank/DDBJ databases">
        <title>Phylogenomic reconstructions and comparative analyses of Kickxellomycotina fungi.</title>
        <authorList>
            <person name="Reynolds N.K."/>
            <person name="Stajich J.E."/>
            <person name="Barry K."/>
            <person name="Grigoriev I.V."/>
            <person name="Crous P."/>
            <person name="Smith M.E."/>
        </authorList>
    </citation>
    <scope>NUCLEOTIDE SEQUENCE</scope>
    <source>
        <strain evidence="1">RSA 2271</strain>
    </source>
</reference>